<dbReference type="Proteomes" id="UP000275368">
    <property type="component" value="Chromosome"/>
</dbReference>
<dbReference type="RefSeq" id="WP_125656831.1">
    <property type="nucleotide sequence ID" value="NZ_AP019308.1"/>
</dbReference>
<organism evidence="1 2">
    <name type="scientific">Paenibacillus baekrokdamisoli</name>
    <dbReference type="NCBI Taxonomy" id="1712516"/>
    <lineage>
        <taxon>Bacteria</taxon>
        <taxon>Bacillati</taxon>
        <taxon>Bacillota</taxon>
        <taxon>Bacilli</taxon>
        <taxon>Bacillales</taxon>
        <taxon>Paenibacillaceae</taxon>
        <taxon>Paenibacillus</taxon>
    </lineage>
</organism>
<keyword evidence="2" id="KW-1185">Reference proteome</keyword>
<dbReference type="Pfam" id="PF24124">
    <property type="entry name" value="YphA"/>
    <property type="match status" value="1"/>
</dbReference>
<reference evidence="1 2" key="1">
    <citation type="submission" date="2018-11" db="EMBL/GenBank/DDBJ databases">
        <title>Complete genome sequence of Paenibacillus baekrokdamisoli strain KCTC 33723.</title>
        <authorList>
            <person name="Kang S.W."/>
            <person name="Lee K.C."/>
            <person name="Kim K.K."/>
            <person name="Kim J.S."/>
            <person name="Kim D.S."/>
            <person name="Ko S.H."/>
            <person name="Yang S.H."/>
            <person name="Lee J.S."/>
        </authorList>
    </citation>
    <scope>NUCLEOTIDE SEQUENCE [LARGE SCALE GENOMIC DNA]</scope>
    <source>
        <strain evidence="1 2">KCTC 33723</strain>
    </source>
</reference>
<gene>
    <name evidence="1" type="ORF">Back11_23610</name>
</gene>
<dbReference type="EMBL" id="AP019308">
    <property type="protein sequence ID" value="BBH21016.1"/>
    <property type="molecule type" value="Genomic_DNA"/>
</dbReference>
<dbReference type="OrthoDB" id="2660843at2"/>
<name>A0A3G9IRI6_9BACL</name>
<sequence length="208" mass="23233">MNDGYIAIWFMMMGVILYMTGWNELVADQLSRRMLSLFIIGVFTLQFFEIPLSNVLSIKASAVLTIVVALYALFSLRRAGTIMFVGVCSLMIGIIWLWIRSMYIADPVFILLRPAWDGPLIAGLLTGLLCDRLRTQFAAVVIAAVIGSFHLNLHPSIGLQHQIVGALAWWDGIAIALVTARLMGHLKGWLRPKSLRFLEDPFGQKRGN</sequence>
<evidence type="ECO:0000313" key="2">
    <source>
        <dbReference type="Proteomes" id="UP000275368"/>
    </source>
</evidence>
<dbReference type="InterPro" id="IPR014617">
    <property type="entry name" value="YphA_Bacsu"/>
</dbReference>
<evidence type="ECO:0000313" key="1">
    <source>
        <dbReference type="EMBL" id="BBH21016.1"/>
    </source>
</evidence>
<accession>A0A3G9IRI6</accession>
<dbReference type="AlphaFoldDB" id="A0A3G9IRI6"/>
<dbReference type="KEGG" id="pbk:Back11_23610"/>
<proteinExistence type="predicted"/>
<protein>
    <submittedName>
        <fullName evidence="1">Uncharacterized protein</fullName>
    </submittedName>
</protein>